<protein>
    <submittedName>
        <fullName evidence="4">Gltp-b protein</fullName>
    </submittedName>
</protein>
<dbReference type="Pfam" id="PF08718">
    <property type="entry name" value="GLTP"/>
    <property type="match status" value="3"/>
</dbReference>
<dbReference type="SUPFAM" id="SSF110004">
    <property type="entry name" value="Glycolipid transfer protein, GLTP"/>
    <property type="match status" value="3"/>
</dbReference>
<evidence type="ECO:0000313" key="5">
    <source>
        <dbReference type="Proteomes" id="UP000604046"/>
    </source>
</evidence>
<keyword evidence="5" id="KW-1185">Reference proteome</keyword>
<feature type="domain" description="Glycolipid transfer protein" evidence="3">
    <location>
        <begin position="131"/>
        <end position="254"/>
    </location>
</feature>
<feature type="compositionally biased region" description="Low complexity" evidence="2">
    <location>
        <begin position="19"/>
        <end position="43"/>
    </location>
</feature>
<dbReference type="GO" id="GO:1902388">
    <property type="term" value="F:ceramide 1-phosphate transfer activity"/>
    <property type="evidence" value="ECO:0007669"/>
    <property type="project" value="TreeGrafter"/>
</dbReference>
<gene>
    <name evidence="4" type="primary">gltp-b</name>
    <name evidence="4" type="ORF">SNAT2548_LOCUS34542</name>
</gene>
<dbReference type="GO" id="GO:0005829">
    <property type="term" value="C:cytosol"/>
    <property type="evidence" value="ECO:0007669"/>
    <property type="project" value="TreeGrafter"/>
</dbReference>
<name>A0A812V872_9DINO</name>
<dbReference type="Gene3D" id="1.10.3520.10">
    <property type="entry name" value="Glycolipid transfer protein"/>
    <property type="match status" value="3"/>
</dbReference>
<feature type="domain" description="Glycolipid transfer protein" evidence="3">
    <location>
        <begin position="431"/>
        <end position="554"/>
    </location>
</feature>
<reference evidence="4" key="1">
    <citation type="submission" date="2021-02" db="EMBL/GenBank/DDBJ databases">
        <authorList>
            <person name="Dougan E. K."/>
            <person name="Rhodes N."/>
            <person name="Thang M."/>
            <person name="Chan C."/>
        </authorList>
    </citation>
    <scope>NUCLEOTIDE SEQUENCE</scope>
</reference>
<dbReference type="GO" id="GO:0016020">
    <property type="term" value="C:membrane"/>
    <property type="evidence" value="ECO:0007669"/>
    <property type="project" value="TreeGrafter"/>
</dbReference>
<evidence type="ECO:0000256" key="2">
    <source>
        <dbReference type="SAM" id="MobiDB-lite"/>
    </source>
</evidence>
<dbReference type="PANTHER" id="PTHR10219">
    <property type="entry name" value="GLYCOLIPID TRANSFER PROTEIN-RELATED"/>
    <property type="match status" value="1"/>
</dbReference>
<feature type="region of interest" description="Disordered" evidence="2">
    <location>
        <begin position="671"/>
        <end position="740"/>
    </location>
</feature>
<feature type="region of interest" description="Disordered" evidence="2">
    <location>
        <begin position="10"/>
        <end position="47"/>
    </location>
</feature>
<dbReference type="InterPro" id="IPR036497">
    <property type="entry name" value="GLTP_sf"/>
</dbReference>
<dbReference type="PANTHER" id="PTHR10219:SF25">
    <property type="entry name" value="PLECKSTRIN HOMOLOGY DOMAIN-CONTAINING FAMILY A MEMBER 8"/>
    <property type="match status" value="1"/>
</dbReference>
<evidence type="ECO:0000256" key="1">
    <source>
        <dbReference type="ARBA" id="ARBA00022448"/>
    </source>
</evidence>
<accession>A0A812V872</accession>
<sequence length="947" mass="102109">MPWAQVVVQEEIDVRKGPAAKAEAPEPSSTASTASPAPSVEEIPPAPAPVEAPAAEARRKAISSLLWFYFLGAPAQPEVVEAPAEVAKAPEPEAAAPVEEAKPVVHETRPFFVRKFHACEMRDESGAITDIDMAKFFEACELYRDMLSKLGSAAGVVLGDITSNLKKARVVYEEAPEERKTFSGYLKASSVVGATWLLRGCEFFLTMIKLMFTQESGNAGVEAYKQTLMQYHGWMLQKTVKLGMRAMPGKDGIVKSEGLVLVAASPEQKTKLCERDAPAASNAGLELVQWMVELMKKEGRKDTGSVFCSGPSVVANGPSTKSGDGPPVAVQEEIDVRKGPAAKAEAPEPSSTASTASPAPSVEEIPPAPAPVEAPAAVVEAPAEVAKAPEPEAAAPVEEAKPVVHETRFGILLEKFHACEMRDESGAITDIDMAKFFEACELYRDMLSKLGSAAGVVLGDITSNLKKARVVYEEAPEERKTFSGYLKASSVVGCTWLLRGCEFFLTMIKLMFTQESGNAGVEAYKQTLMQYHGWMLQKTVKLGMRAMPGKDGIVKSEGLVLVAASPEQKTKLCERDAPAASNAGLELNVGQQPRVQWMVELMKKEGKWDAGVFFCFGPSVVAVDHPRRVVMDRPNHCSSLLRVWLQDLRSSPALYGIFPVAVQEEIDVRKGPASQAEAPEPSSAASTASPASPAPAVEEASPGPAPVEAPAAVPAQPEAAAPAEAAKAPEPEAAAPVEEAKPVVHETRFGLLLEKFHACEMRDESGAVTDIDMAKFFEACELYRDMLSKLGSAAGVVLGDITTNLKNSRVVYEESPEERKTFSGYLPKAPSVAKITWLLRGCELFLTMIKLMFTQEGGSPGVEAYKQTLMQYHGWMLQKTVKLGMRAMPGKDGVMKSEGLILGEVSPEQRTKLCERDAPAASIAGLEVVHWMYEKMKKEGRWDAKKA</sequence>
<organism evidence="4 5">
    <name type="scientific">Symbiodinium natans</name>
    <dbReference type="NCBI Taxonomy" id="878477"/>
    <lineage>
        <taxon>Eukaryota</taxon>
        <taxon>Sar</taxon>
        <taxon>Alveolata</taxon>
        <taxon>Dinophyceae</taxon>
        <taxon>Suessiales</taxon>
        <taxon>Symbiodiniaceae</taxon>
        <taxon>Symbiodinium</taxon>
    </lineage>
</organism>
<feature type="domain" description="Glycolipid transfer protein" evidence="3">
    <location>
        <begin position="771"/>
        <end position="896"/>
    </location>
</feature>
<dbReference type="Proteomes" id="UP000604046">
    <property type="component" value="Unassembled WGS sequence"/>
</dbReference>
<dbReference type="AlphaFoldDB" id="A0A812V872"/>
<dbReference type="InterPro" id="IPR014830">
    <property type="entry name" value="Glycolipid_transfer_prot_dom"/>
</dbReference>
<dbReference type="OrthoDB" id="434183at2759"/>
<feature type="region of interest" description="Disordered" evidence="2">
    <location>
        <begin position="301"/>
        <end position="370"/>
    </location>
</feature>
<evidence type="ECO:0000313" key="4">
    <source>
        <dbReference type="EMBL" id="CAE7607464.1"/>
    </source>
</evidence>
<feature type="compositionally biased region" description="Low complexity" evidence="2">
    <location>
        <begin position="672"/>
        <end position="737"/>
    </location>
</feature>
<comment type="caution">
    <text evidence="4">The sequence shown here is derived from an EMBL/GenBank/DDBJ whole genome shotgun (WGS) entry which is preliminary data.</text>
</comment>
<dbReference type="EMBL" id="CAJNDS010002814">
    <property type="protein sequence ID" value="CAE7607464.1"/>
    <property type="molecule type" value="Genomic_DNA"/>
</dbReference>
<proteinExistence type="predicted"/>
<dbReference type="GO" id="GO:1902387">
    <property type="term" value="F:ceramide 1-phosphate binding"/>
    <property type="evidence" value="ECO:0007669"/>
    <property type="project" value="TreeGrafter"/>
</dbReference>
<keyword evidence="1" id="KW-0813">Transport</keyword>
<evidence type="ECO:0000259" key="3">
    <source>
        <dbReference type="Pfam" id="PF08718"/>
    </source>
</evidence>
<feature type="compositionally biased region" description="Low complexity" evidence="2">
    <location>
        <begin position="341"/>
        <end position="365"/>
    </location>
</feature>